<feature type="compositionally biased region" description="Pro residues" evidence="1">
    <location>
        <begin position="231"/>
        <end position="241"/>
    </location>
</feature>
<evidence type="ECO:0000313" key="3">
    <source>
        <dbReference type="EMBL" id="KAK2083025.1"/>
    </source>
</evidence>
<feature type="signal peptide" evidence="2">
    <location>
        <begin position="1"/>
        <end position="23"/>
    </location>
</feature>
<feature type="compositionally biased region" description="Basic and acidic residues" evidence="1">
    <location>
        <begin position="170"/>
        <end position="195"/>
    </location>
</feature>
<keyword evidence="2" id="KW-0732">Signal</keyword>
<comment type="caution">
    <text evidence="3">The sequence shown here is derived from an EMBL/GenBank/DDBJ whole genome shotgun (WGS) entry which is preliminary data.</text>
</comment>
<dbReference type="Proteomes" id="UP001266305">
    <property type="component" value="Unassembled WGS sequence"/>
</dbReference>
<protein>
    <submittedName>
        <fullName evidence="3">Uncharacterized protein</fullName>
    </submittedName>
</protein>
<evidence type="ECO:0000256" key="1">
    <source>
        <dbReference type="SAM" id="MobiDB-lite"/>
    </source>
</evidence>
<dbReference type="EMBL" id="JASSZA010000023">
    <property type="protein sequence ID" value="KAK2083025.1"/>
    <property type="molecule type" value="Genomic_DNA"/>
</dbReference>
<evidence type="ECO:0000256" key="2">
    <source>
        <dbReference type="SAM" id="SignalP"/>
    </source>
</evidence>
<feature type="region of interest" description="Disordered" evidence="1">
    <location>
        <begin position="104"/>
        <end position="140"/>
    </location>
</feature>
<feature type="compositionally biased region" description="Polar residues" evidence="1">
    <location>
        <begin position="202"/>
        <end position="215"/>
    </location>
</feature>
<accession>A0ABQ9TEH0</accession>
<proteinExistence type="predicted"/>
<feature type="compositionally biased region" description="Basic and acidic residues" evidence="1">
    <location>
        <begin position="104"/>
        <end position="117"/>
    </location>
</feature>
<keyword evidence="4" id="KW-1185">Reference proteome</keyword>
<evidence type="ECO:0000313" key="4">
    <source>
        <dbReference type="Proteomes" id="UP001266305"/>
    </source>
</evidence>
<feature type="chain" id="PRO_5047127521" evidence="2">
    <location>
        <begin position="24"/>
        <end position="283"/>
    </location>
</feature>
<organism evidence="3 4">
    <name type="scientific">Saguinus oedipus</name>
    <name type="common">Cotton-top tamarin</name>
    <name type="synonym">Oedipomidas oedipus</name>
    <dbReference type="NCBI Taxonomy" id="9490"/>
    <lineage>
        <taxon>Eukaryota</taxon>
        <taxon>Metazoa</taxon>
        <taxon>Chordata</taxon>
        <taxon>Craniata</taxon>
        <taxon>Vertebrata</taxon>
        <taxon>Euteleostomi</taxon>
        <taxon>Mammalia</taxon>
        <taxon>Eutheria</taxon>
        <taxon>Euarchontoglires</taxon>
        <taxon>Primates</taxon>
        <taxon>Haplorrhini</taxon>
        <taxon>Platyrrhini</taxon>
        <taxon>Cebidae</taxon>
        <taxon>Callitrichinae</taxon>
        <taxon>Saguinus</taxon>
    </lineage>
</organism>
<name>A0ABQ9TEH0_SAGOE</name>
<feature type="region of interest" description="Disordered" evidence="1">
    <location>
        <begin position="170"/>
        <end position="244"/>
    </location>
</feature>
<sequence>MLSCVSCAACSLALSLSAAMLEARLSAAAVAGSARAPDATVPSTAGVGCLRSAAAVDALVRGAMVEKSLRGEQRAPSGPTELCAAPGAASQPLVAVAAEGHGTHETRGTDEVGRGGEDPVQIFPEGPGPGPQSGVETPRPTAQYVDSVVSLKRTVYSKARGCNDTIFQERMRREERRAKEGKVDGGRGEKKKTEKVGFQLPRPTQQALRSSSGSSARDFLRPGETGLARRPPGPPAPPQPPFCVGLSDPRPAGARGLGLKGDCLLISARWAGVTSQQLHVPAR</sequence>
<reference evidence="3 4" key="1">
    <citation type="submission" date="2023-05" db="EMBL/GenBank/DDBJ databases">
        <title>B98-5 Cell Line De Novo Hybrid Assembly: An Optical Mapping Approach.</title>
        <authorList>
            <person name="Kananen K."/>
            <person name="Auerbach J.A."/>
            <person name="Kautto E."/>
            <person name="Blachly J.S."/>
        </authorList>
    </citation>
    <scope>NUCLEOTIDE SEQUENCE [LARGE SCALE GENOMIC DNA]</scope>
    <source>
        <strain evidence="3">B95-8</strain>
        <tissue evidence="3">Cell line</tissue>
    </source>
</reference>
<gene>
    <name evidence="3" type="ORF">P7K49_038261</name>
</gene>